<comment type="caution">
    <text evidence="9">The sequence shown here is derived from an EMBL/GenBank/DDBJ whole genome shotgun (WGS) entry which is preliminary data.</text>
</comment>
<dbReference type="OrthoDB" id="9816361at2"/>
<dbReference type="PANTHER" id="PTHR21016">
    <property type="entry name" value="BETA-AMYLOID BINDING PROTEIN-RELATED"/>
    <property type="match status" value="1"/>
</dbReference>
<feature type="transmembrane region" description="Helical" evidence="7">
    <location>
        <begin position="78"/>
        <end position="96"/>
    </location>
</feature>
<evidence type="ECO:0000313" key="10">
    <source>
        <dbReference type="Proteomes" id="UP000321926"/>
    </source>
</evidence>
<name>A0A5C8KD76_9BACT</name>
<evidence type="ECO:0000256" key="6">
    <source>
        <dbReference type="ARBA" id="ARBA00023180"/>
    </source>
</evidence>
<dbReference type="Pfam" id="PF05154">
    <property type="entry name" value="TM2"/>
    <property type="match status" value="1"/>
</dbReference>
<keyword evidence="6" id="KW-0325">Glycoprotein</keyword>
<keyword evidence="5 7" id="KW-0472">Membrane</keyword>
<sequence length="140" mass="14826">MISEEAPQPETTDAATVLASVENKPIAIAPKISKVAPDLAAKTSITEAAAGLSKKELKKEIKKVAKEKRQSSSGKSQLVALLLAIFVGVIGIHRFYLGYVGIGIAQILTLGGCGIWSLIDLIRIAIGDLKPKDGDYTEKL</sequence>
<evidence type="ECO:0000256" key="7">
    <source>
        <dbReference type="SAM" id="Phobius"/>
    </source>
</evidence>
<dbReference type="InterPro" id="IPR050932">
    <property type="entry name" value="TM2D1-3-like"/>
</dbReference>
<evidence type="ECO:0000256" key="1">
    <source>
        <dbReference type="ARBA" id="ARBA00004141"/>
    </source>
</evidence>
<dbReference type="AlphaFoldDB" id="A0A5C8KD76"/>
<evidence type="ECO:0000256" key="2">
    <source>
        <dbReference type="ARBA" id="ARBA00022692"/>
    </source>
</evidence>
<evidence type="ECO:0000259" key="8">
    <source>
        <dbReference type="Pfam" id="PF05154"/>
    </source>
</evidence>
<dbReference type="Proteomes" id="UP000321926">
    <property type="component" value="Unassembled WGS sequence"/>
</dbReference>
<keyword evidence="10" id="KW-1185">Reference proteome</keyword>
<dbReference type="InterPro" id="IPR007829">
    <property type="entry name" value="TM2"/>
</dbReference>
<accession>A0A5C8KD76</accession>
<feature type="transmembrane region" description="Helical" evidence="7">
    <location>
        <begin position="102"/>
        <end position="122"/>
    </location>
</feature>
<keyword evidence="4 7" id="KW-1133">Transmembrane helix</keyword>
<evidence type="ECO:0000256" key="4">
    <source>
        <dbReference type="ARBA" id="ARBA00022989"/>
    </source>
</evidence>
<dbReference type="PANTHER" id="PTHR21016:SF7">
    <property type="entry name" value="TM2 DOMAIN-CONTAINING PROTEIN 3"/>
    <property type="match status" value="1"/>
</dbReference>
<proteinExistence type="predicted"/>
<keyword evidence="3" id="KW-0732">Signal</keyword>
<protein>
    <submittedName>
        <fullName evidence="9">TM2 domain-containing protein</fullName>
    </submittedName>
</protein>
<gene>
    <name evidence="9" type="ORF">FVR03_00485</name>
</gene>
<dbReference type="RefSeq" id="WP_147919788.1">
    <property type="nucleotide sequence ID" value="NZ_VRTY01000001.1"/>
</dbReference>
<organism evidence="9 10">
    <name type="scientific">Pontibacter qinzhouensis</name>
    <dbReference type="NCBI Taxonomy" id="2603253"/>
    <lineage>
        <taxon>Bacteria</taxon>
        <taxon>Pseudomonadati</taxon>
        <taxon>Bacteroidota</taxon>
        <taxon>Cytophagia</taxon>
        <taxon>Cytophagales</taxon>
        <taxon>Hymenobacteraceae</taxon>
        <taxon>Pontibacter</taxon>
    </lineage>
</organism>
<evidence type="ECO:0000313" key="9">
    <source>
        <dbReference type="EMBL" id="TXK52884.1"/>
    </source>
</evidence>
<feature type="domain" description="TM2" evidence="8">
    <location>
        <begin position="74"/>
        <end position="122"/>
    </location>
</feature>
<keyword evidence="2 7" id="KW-0812">Transmembrane</keyword>
<evidence type="ECO:0000256" key="3">
    <source>
        <dbReference type="ARBA" id="ARBA00022729"/>
    </source>
</evidence>
<reference evidence="9 10" key="1">
    <citation type="submission" date="2019-08" db="EMBL/GenBank/DDBJ databases">
        <authorList>
            <person name="Shi S."/>
        </authorList>
    </citation>
    <scope>NUCLEOTIDE SEQUENCE [LARGE SCALE GENOMIC DNA]</scope>
    <source>
        <strain evidence="9 10">GY10130</strain>
    </source>
</reference>
<evidence type="ECO:0000256" key="5">
    <source>
        <dbReference type="ARBA" id="ARBA00023136"/>
    </source>
</evidence>
<dbReference type="EMBL" id="VRTY01000001">
    <property type="protein sequence ID" value="TXK52884.1"/>
    <property type="molecule type" value="Genomic_DNA"/>
</dbReference>
<dbReference type="GO" id="GO:0016020">
    <property type="term" value="C:membrane"/>
    <property type="evidence" value="ECO:0007669"/>
    <property type="project" value="UniProtKB-SubCell"/>
</dbReference>
<comment type="subcellular location">
    <subcellularLocation>
        <location evidence="1">Membrane</location>
        <topology evidence="1">Multi-pass membrane protein</topology>
    </subcellularLocation>
</comment>